<dbReference type="PANTHER" id="PTHR14614:SF164">
    <property type="entry name" value="HISTONE-ARGININE METHYLTRANSFERASE METTL23"/>
    <property type="match status" value="1"/>
</dbReference>
<evidence type="ECO:0000313" key="6">
    <source>
        <dbReference type="Proteomes" id="UP000281549"/>
    </source>
</evidence>
<dbReference type="Gene3D" id="3.40.50.150">
    <property type="entry name" value="Vaccinia Virus protein VP39"/>
    <property type="match status" value="1"/>
</dbReference>
<dbReference type="GO" id="GO:0032259">
    <property type="term" value="P:methylation"/>
    <property type="evidence" value="ECO:0007669"/>
    <property type="project" value="UniProtKB-KW"/>
</dbReference>
<dbReference type="SUPFAM" id="SSF53335">
    <property type="entry name" value="S-adenosyl-L-methionine-dependent methyltransferases"/>
    <property type="match status" value="1"/>
</dbReference>
<evidence type="ECO:0000256" key="2">
    <source>
        <dbReference type="ARBA" id="ARBA00022679"/>
    </source>
</evidence>
<sequence length="160" mass="18408">MKNLKKIVIQDKPFFVLESSSENYSSYTWPCAIILANYIAKNLDLTGFKTLELGSGTGLVSMVAEKICGANVTLTDLPEKSWFDNIETSCRHNSILKYKIKPIVWAEQIQEKVSFIFASDTLYNPWFFDKFIYTLYSALSQNDQCYALVTIQDREYINHC</sequence>
<evidence type="ECO:0008006" key="7">
    <source>
        <dbReference type="Google" id="ProtNLM"/>
    </source>
</evidence>
<dbReference type="AlphaFoldDB" id="A0A4P9YNN6"/>
<dbReference type="GO" id="GO:0005634">
    <property type="term" value="C:nucleus"/>
    <property type="evidence" value="ECO:0007669"/>
    <property type="project" value="TreeGrafter"/>
</dbReference>
<keyword evidence="2" id="KW-0808">Transferase</keyword>
<dbReference type="Proteomes" id="UP000281549">
    <property type="component" value="Unassembled WGS sequence"/>
</dbReference>
<proteinExistence type="inferred from homology"/>
<dbReference type="InterPro" id="IPR029063">
    <property type="entry name" value="SAM-dependent_MTases_sf"/>
</dbReference>
<gene>
    <name evidence="5" type="ORF">ROZALSC1DRAFT_20801</name>
</gene>
<dbReference type="PANTHER" id="PTHR14614">
    <property type="entry name" value="HEPATOCELLULAR CARCINOMA-ASSOCIATED ANTIGEN"/>
    <property type="match status" value="1"/>
</dbReference>
<dbReference type="GO" id="GO:0008168">
    <property type="term" value="F:methyltransferase activity"/>
    <property type="evidence" value="ECO:0007669"/>
    <property type="project" value="UniProtKB-KW"/>
</dbReference>
<dbReference type="InterPro" id="IPR019410">
    <property type="entry name" value="Methyltransf_16"/>
</dbReference>
<keyword evidence="3" id="KW-0949">S-adenosyl-L-methionine</keyword>
<comment type="similarity">
    <text evidence="4">Belongs to the methyltransferase superfamily. METTL23 family.</text>
</comment>
<name>A0A4P9YNN6_ROZAC</name>
<keyword evidence="1" id="KW-0489">Methyltransferase</keyword>
<organism evidence="5 6">
    <name type="scientific">Rozella allomycis (strain CSF55)</name>
    <dbReference type="NCBI Taxonomy" id="988480"/>
    <lineage>
        <taxon>Eukaryota</taxon>
        <taxon>Fungi</taxon>
        <taxon>Fungi incertae sedis</taxon>
        <taxon>Cryptomycota</taxon>
        <taxon>Cryptomycota incertae sedis</taxon>
        <taxon>Rozella</taxon>
    </lineage>
</organism>
<dbReference type="EMBL" id="ML004986">
    <property type="protein sequence ID" value="RKP21118.1"/>
    <property type="molecule type" value="Genomic_DNA"/>
</dbReference>
<evidence type="ECO:0000256" key="1">
    <source>
        <dbReference type="ARBA" id="ARBA00022603"/>
    </source>
</evidence>
<protein>
    <recommendedName>
        <fullName evidence="7">Methyltransferase domain-containing protein</fullName>
    </recommendedName>
</protein>
<evidence type="ECO:0000313" key="5">
    <source>
        <dbReference type="EMBL" id="RKP21118.1"/>
    </source>
</evidence>
<dbReference type="Pfam" id="PF10294">
    <property type="entry name" value="Methyltransf_16"/>
    <property type="match status" value="1"/>
</dbReference>
<reference evidence="6" key="1">
    <citation type="journal article" date="2018" name="Nat. Microbiol.">
        <title>Leveraging single-cell genomics to expand the fungal tree of life.</title>
        <authorList>
            <person name="Ahrendt S.R."/>
            <person name="Quandt C.A."/>
            <person name="Ciobanu D."/>
            <person name="Clum A."/>
            <person name="Salamov A."/>
            <person name="Andreopoulos B."/>
            <person name="Cheng J.F."/>
            <person name="Woyke T."/>
            <person name="Pelin A."/>
            <person name="Henrissat B."/>
            <person name="Reynolds N.K."/>
            <person name="Benny G.L."/>
            <person name="Smith M.E."/>
            <person name="James T.Y."/>
            <person name="Grigoriev I.V."/>
        </authorList>
    </citation>
    <scope>NUCLEOTIDE SEQUENCE [LARGE SCALE GENOMIC DNA]</scope>
    <source>
        <strain evidence="6">CSF55</strain>
    </source>
</reference>
<accession>A0A4P9YNN6</accession>
<dbReference type="GO" id="GO:0005737">
    <property type="term" value="C:cytoplasm"/>
    <property type="evidence" value="ECO:0007669"/>
    <property type="project" value="TreeGrafter"/>
</dbReference>
<evidence type="ECO:0000256" key="3">
    <source>
        <dbReference type="ARBA" id="ARBA00022691"/>
    </source>
</evidence>
<evidence type="ECO:0000256" key="4">
    <source>
        <dbReference type="ARBA" id="ARBA00043988"/>
    </source>
</evidence>